<feature type="transmembrane region" description="Helical" evidence="1">
    <location>
        <begin position="36"/>
        <end position="54"/>
    </location>
</feature>
<keyword evidence="1" id="KW-0812">Transmembrane</keyword>
<dbReference type="AlphaFoldDB" id="A0A1U9KFA1"/>
<evidence type="ECO:0008006" key="4">
    <source>
        <dbReference type="Google" id="ProtNLM"/>
    </source>
</evidence>
<gene>
    <name evidence="2" type="ORF">A0U92_06540</name>
</gene>
<organism evidence="2 3">
    <name type="scientific">Acetobacter aceti</name>
    <dbReference type="NCBI Taxonomy" id="435"/>
    <lineage>
        <taxon>Bacteria</taxon>
        <taxon>Pseudomonadati</taxon>
        <taxon>Pseudomonadota</taxon>
        <taxon>Alphaproteobacteria</taxon>
        <taxon>Acetobacterales</taxon>
        <taxon>Acetobacteraceae</taxon>
        <taxon>Acetobacter</taxon>
        <taxon>Acetobacter subgen. Acetobacter</taxon>
    </lineage>
</organism>
<proteinExistence type="predicted"/>
<accession>A0A1U9KFA1</accession>
<keyword evidence="1" id="KW-0472">Membrane</keyword>
<dbReference type="EMBL" id="CP014692">
    <property type="protein sequence ID" value="AQS84491.1"/>
    <property type="molecule type" value="Genomic_DNA"/>
</dbReference>
<dbReference type="KEGG" id="aace:A0U92_06540"/>
<keyword evidence="1" id="KW-1133">Transmembrane helix</keyword>
<name>A0A1U9KFA1_ACEAC</name>
<evidence type="ECO:0000313" key="3">
    <source>
        <dbReference type="Proteomes" id="UP000188937"/>
    </source>
</evidence>
<reference evidence="2 3" key="1">
    <citation type="submission" date="2016-03" db="EMBL/GenBank/DDBJ databases">
        <title>Acetic acid bacteria sequencing.</title>
        <authorList>
            <person name="Brandt J."/>
            <person name="Jakob F."/>
            <person name="Vogel R.F."/>
        </authorList>
    </citation>
    <scope>NUCLEOTIDE SEQUENCE [LARGE SCALE GENOMIC DNA]</scope>
    <source>
        <strain evidence="2 3">TMW2.1153</strain>
    </source>
</reference>
<evidence type="ECO:0000313" key="2">
    <source>
        <dbReference type="EMBL" id="AQS84491.1"/>
    </source>
</evidence>
<dbReference type="Proteomes" id="UP000188937">
    <property type="component" value="Chromosome"/>
</dbReference>
<dbReference type="STRING" id="435.A0U92_06540"/>
<sequence>MLCLVVLDRILRQAISGLRMRQKLVRRVTETKVGRWGVILLLQVALLLTALMPAQAMMSHVQNGKPSGDRHASGMAMDGMIHSAASGPSDCAGHHHHALSEAAHSRHCSTHHEHGPDCCMSDGCVQLPLMADLRVSAVYGKRLLAATHYHRPAFGLPPGEAAIPALPPPRTLS</sequence>
<evidence type="ECO:0000256" key="1">
    <source>
        <dbReference type="SAM" id="Phobius"/>
    </source>
</evidence>
<keyword evidence="3" id="KW-1185">Reference proteome</keyword>
<protein>
    <recommendedName>
        <fullName evidence="4">DUF2946 domain-containing protein</fullName>
    </recommendedName>
</protein>